<dbReference type="Pfam" id="PF20684">
    <property type="entry name" value="Fung_rhodopsin"/>
    <property type="match status" value="1"/>
</dbReference>
<comment type="subcellular location">
    <subcellularLocation>
        <location evidence="1">Membrane</location>
        <topology evidence="1">Multi-pass membrane protein</topology>
    </subcellularLocation>
</comment>
<dbReference type="InterPro" id="IPR049326">
    <property type="entry name" value="Rhodopsin_dom_fungi"/>
</dbReference>
<evidence type="ECO:0000259" key="8">
    <source>
        <dbReference type="Pfam" id="PF20684"/>
    </source>
</evidence>
<feature type="region of interest" description="Disordered" evidence="6">
    <location>
        <begin position="399"/>
        <end position="425"/>
    </location>
</feature>
<evidence type="ECO:0000256" key="2">
    <source>
        <dbReference type="ARBA" id="ARBA00022692"/>
    </source>
</evidence>
<evidence type="ECO:0000256" key="1">
    <source>
        <dbReference type="ARBA" id="ARBA00004141"/>
    </source>
</evidence>
<evidence type="ECO:0000256" key="5">
    <source>
        <dbReference type="ARBA" id="ARBA00038359"/>
    </source>
</evidence>
<name>A0A0B7KBC9_BIOOC</name>
<feature type="transmembrane region" description="Helical" evidence="7">
    <location>
        <begin position="203"/>
        <end position="224"/>
    </location>
</feature>
<organism evidence="9">
    <name type="scientific">Bionectria ochroleuca</name>
    <name type="common">Gliocladium roseum</name>
    <dbReference type="NCBI Taxonomy" id="29856"/>
    <lineage>
        <taxon>Eukaryota</taxon>
        <taxon>Fungi</taxon>
        <taxon>Dikarya</taxon>
        <taxon>Ascomycota</taxon>
        <taxon>Pezizomycotina</taxon>
        <taxon>Sordariomycetes</taxon>
        <taxon>Hypocreomycetidae</taxon>
        <taxon>Hypocreales</taxon>
        <taxon>Bionectriaceae</taxon>
        <taxon>Clonostachys</taxon>
    </lineage>
</organism>
<feature type="domain" description="Rhodopsin" evidence="8">
    <location>
        <begin position="43"/>
        <end position="294"/>
    </location>
</feature>
<feature type="compositionally biased region" description="Polar residues" evidence="6">
    <location>
        <begin position="374"/>
        <end position="387"/>
    </location>
</feature>
<feature type="compositionally biased region" description="Polar residues" evidence="6">
    <location>
        <begin position="409"/>
        <end position="425"/>
    </location>
</feature>
<feature type="compositionally biased region" description="Polar residues" evidence="6">
    <location>
        <begin position="341"/>
        <end position="352"/>
    </location>
</feature>
<feature type="transmembrane region" description="Helical" evidence="7">
    <location>
        <begin position="270"/>
        <end position="294"/>
    </location>
</feature>
<keyword evidence="3 7" id="KW-1133">Transmembrane helix</keyword>
<evidence type="ECO:0000313" key="9">
    <source>
        <dbReference type="EMBL" id="CEO52046.1"/>
    </source>
</evidence>
<sequence>MSSPFDAVPADQFPAEWVAQDKGPSILGVCISVTVLSTIFVIMRLFTRQKIMGALHLDDYLVTLATFSEWANVAMAIMAVKSGNGKHFALLTKDEKQNAIFWTILGFPFGIVAFGTPKLAVASLLIRLMNPNKFNKICLWAVSGLCLATLLGCVVILYAQCTPAYSQWNFDVAGTCISKWVLVDYAIFAGAWWCLVRNSDARIGFSAFVDLYLALYPASVLWTLQINLRKKIALCVALGIGSIATVVAIYKCTRLPSLAGADFSYDTSDLVIWTIVESSTIIIACCIPVLRPLVDVLFGRRMLGGSSAYKYRYGTSGADRYGQSHGGDVELSKGSRLGGRNPNSHLVSNHTMGSLAGDPEVESQESILPKKGHQNGSTPGDRNHQITRTDVVTVTYNEADSSSDHPVTGNGSPASGLATTSWVKI</sequence>
<feature type="transmembrane region" description="Helical" evidence="7">
    <location>
        <begin position="231"/>
        <end position="250"/>
    </location>
</feature>
<dbReference type="PANTHER" id="PTHR33048">
    <property type="entry name" value="PTH11-LIKE INTEGRAL MEMBRANE PROTEIN (AFU_ORTHOLOGUE AFUA_5G11245)"/>
    <property type="match status" value="1"/>
</dbReference>
<evidence type="ECO:0000256" key="4">
    <source>
        <dbReference type="ARBA" id="ARBA00023136"/>
    </source>
</evidence>
<dbReference type="GO" id="GO:0016020">
    <property type="term" value="C:membrane"/>
    <property type="evidence" value="ECO:0007669"/>
    <property type="project" value="UniProtKB-SubCell"/>
</dbReference>
<evidence type="ECO:0000256" key="7">
    <source>
        <dbReference type="SAM" id="Phobius"/>
    </source>
</evidence>
<feature type="transmembrane region" description="Helical" evidence="7">
    <location>
        <begin position="59"/>
        <end position="80"/>
    </location>
</feature>
<dbReference type="InterPro" id="IPR052337">
    <property type="entry name" value="SAT4-like"/>
</dbReference>
<evidence type="ECO:0000256" key="6">
    <source>
        <dbReference type="SAM" id="MobiDB-lite"/>
    </source>
</evidence>
<feature type="transmembrane region" description="Helical" evidence="7">
    <location>
        <begin position="137"/>
        <end position="159"/>
    </location>
</feature>
<accession>A0A0B7KBC9</accession>
<feature type="region of interest" description="Disordered" evidence="6">
    <location>
        <begin position="320"/>
        <end position="387"/>
    </location>
</feature>
<gene>
    <name evidence="9" type="ORF">BN869_000008104_1</name>
</gene>
<feature type="transmembrane region" description="Helical" evidence="7">
    <location>
        <begin position="100"/>
        <end position="125"/>
    </location>
</feature>
<proteinExistence type="inferred from homology"/>
<keyword evidence="2 7" id="KW-0812">Transmembrane</keyword>
<dbReference type="PANTHER" id="PTHR33048:SF155">
    <property type="entry name" value="INTEGRAL MEMBRANE PROTEIN"/>
    <property type="match status" value="1"/>
</dbReference>
<protein>
    <recommendedName>
        <fullName evidence="8">Rhodopsin domain-containing protein</fullName>
    </recommendedName>
</protein>
<evidence type="ECO:0000256" key="3">
    <source>
        <dbReference type="ARBA" id="ARBA00022989"/>
    </source>
</evidence>
<feature type="transmembrane region" description="Helical" evidence="7">
    <location>
        <begin position="26"/>
        <end position="47"/>
    </location>
</feature>
<reference evidence="9" key="1">
    <citation type="submission" date="2015-01" db="EMBL/GenBank/DDBJ databases">
        <authorList>
            <person name="Durling Mikael"/>
        </authorList>
    </citation>
    <scope>NUCLEOTIDE SEQUENCE</scope>
</reference>
<keyword evidence="4 7" id="KW-0472">Membrane</keyword>
<dbReference type="EMBL" id="CDPU01000026">
    <property type="protein sequence ID" value="CEO52046.1"/>
    <property type="molecule type" value="Genomic_DNA"/>
</dbReference>
<comment type="similarity">
    <text evidence="5">Belongs to the SAT4 family.</text>
</comment>
<dbReference type="AlphaFoldDB" id="A0A0B7KBC9"/>